<dbReference type="InterPro" id="IPR041401">
    <property type="entry name" value="TseB-like_dom"/>
</dbReference>
<dbReference type="OrthoDB" id="2678417at2"/>
<proteinExistence type="predicted"/>
<dbReference type="AlphaFoldDB" id="A0A4S4BYY8"/>
<reference evidence="3 4" key="1">
    <citation type="submission" date="2019-04" db="EMBL/GenBank/DDBJ databases">
        <title>Cohnella sp. nov. isolated from preserved vegetables.</title>
        <authorList>
            <person name="Lin S.-Y."/>
            <person name="Hung M.-H."/>
            <person name="Young C.-C."/>
        </authorList>
    </citation>
    <scope>NUCLEOTIDE SEQUENCE [LARGE SCALE GENOMIC DNA]</scope>
    <source>
        <strain evidence="3 4">CC-MHH1044</strain>
    </source>
</reference>
<evidence type="ECO:0000313" key="3">
    <source>
        <dbReference type="EMBL" id="THF78417.1"/>
    </source>
</evidence>
<feature type="transmembrane region" description="Helical" evidence="1">
    <location>
        <begin position="20"/>
        <end position="39"/>
    </location>
</feature>
<comment type="caution">
    <text evidence="3">The sequence shown here is derived from an EMBL/GenBank/DDBJ whole genome shotgun (WGS) entry which is preliminary data.</text>
</comment>
<feature type="domain" description="Cell wall elongation regulator TseB-like" evidence="2">
    <location>
        <begin position="52"/>
        <end position="94"/>
    </location>
</feature>
<dbReference type="SUPFAM" id="SSF54403">
    <property type="entry name" value="Cystatin/monellin"/>
    <property type="match status" value="2"/>
</dbReference>
<gene>
    <name evidence="3" type="ORF">E6C55_14515</name>
</gene>
<dbReference type="RefSeq" id="WP_136370513.1">
    <property type="nucleotide sequence ID" value="NZ_SSOB01000016.1"/>
</dbReference>
<evidence type="ECO:0000259" key="2">
    <source>
        <dbReference type="Pfam" id="PF17881"/>
    </source>
</evidence>
<evidence type="ECO:0000256" key="1">
    <source>
        <dbReference type="SAM" id="Phobius"/>
    </source>
</evidence>
<organism evidence="3 4">
    <name type="scientific">Cohnella fermenti</name>
    <dbReference type="NCBI Taxonomy" id="2565925"/>
    <lineage>
        <taxon>Bacteria</taxon>
        <taxon>Bacillati</taxon>
        <taxon>Bacillota</taxon>
        <taxon>Bacilli</taxon>
        <taxon>Bacillales</taxon>
        <taxon>Paenibacillaceae</taxon>
        <taxon>Cohnella</taxon>
    </lineage>
</organism>
<dbReference type="Gene3D" id="3.10.450.40">
    <property type="match status" value="1"/>
</dbReference>
<keyword evidence="1" id="KW-0812">Transmembrane</keyword>
<keyword evidence="1" id="KW-1133">Transmembrane helix</keyword>
<evidence type="ECO:0000313" key="4">
    <source>
        <dbReference type="Proteomes" id="UP000310636"/>
    </source>
</evidence>
<dbReference type="Pfam" id="PF17881">
    <property type="entry name" value="TseB"/>
    <property type="match status" value="1"/>
</dbReference>
<dbReference type="EMBL" id="SSOB01000016">
    <property type="protein sequence ID" value="THF78417.1"/>
    <property type="molecule type" value="Genomic_DNA"/>
</dbReference>
<dbReference type="InterPro" id="IPR046350">
    <property type="entry name" value="Cystatin_sf"/>
</dbReference>
<dbReference type="Proteomes" id="UP000310636">
    <property type="component" value="Unassembled WGS sequence"/>
</dbReference>
<name>A0A4S4BYY8_9BACL</name>
<keyword evidence="1" id="KW-0472">Membrane</keyword>
<keyword evidence="4" id="KW-1185">Reference proteome</keyword>
<sequence>MSLSRLEDRRRTHGIPAWRYILLAALFLLFLCVAFFVYVRSADAEYTADERKAIRLALSEGGLANVDATYKHVWEETVWVVIGTDAQGDKRIVWERESGISAEQMSAGYDEDQIVSRFRIDHPGDDIVRILPGWFQNEPAWEIRYVTDAASKLQAIDFYQFHSGEHLKTYDLPGK</sequence>
<protein>
    <recommendedName>
        <fullName evidence="2">Cell wall elongation regulator TseB-like domain-containing protein</fullName>
    </recommendedName>
</protein>
<accession>A0A4S4BYY8</accession>